<proteinExistence type="predicted"/>
<accession>A0A167N3W7</accession>
<dbReference type="EMBL" id="KV417280">
    <property type="protein sequence ID" value="KZO97320.1"/>
    <property type="molecule type" value="Genomic_DNA"/>
</dbReference>
<sequence>MGCVRGRVRTPENRTNSQEAERVGEARACFVPQQGRTNIARNAGTQNQLALFHPRTCNLPACAHAHSLPQPTRFFSFLPFLHAEGAPPAHPPVWVSNFAQALGRTPRPRVSSEGVAVSAPRTSPSARKRAPWSRGLQVRSVLPSQRPLPPRPITFLVATLSPGVVTDDHTHRRRHPRHRCARGRNPPFPLAAQPSSRGKRKGAAPRLGPPRLLQQPRLLLHPGLA</sequence>
<evidence type="ECO:0000313" key="2">
    <source>
        <dbReference type="EMBL" id="KZO97320.1"/>
    </source>
</evidence>
<feature type="region of interest" description="Disordered" evidence="1">
    <location>
        <begin position="1"/>
        <end position="22"/>
    </location>
</feature>
<protein>
    <submittedName>
        <fullName evidence="2">Uncharacterized protein</fullName>
    </submittedName>
</protein>
<reference evidence="2 3" key="1">
    <citation type="journal article" date="2016" name="Mol. Biol. Evol.">
        <title>Comparative Genomics of Early-Diverging Mushroom-Forming Fungi Provides Insights into the Origins of Lignocellulose Decay Capabilities.</title>
        <authorList>
            <person name="Nagy L.G."/>
            <person name="Riley R."/>
            <person name="Tritt A."/>
            <person name="Adam C."/>
            <person name="Daum C."/>
            <person name="Floudas D."/>
            <person name="Sun H."/>
            <person name="Yadav J.S."/>
            <person name="Pangilinan J."/>
            <person name="Larsson K.H."/>
            <person name="Matsuura K."/>
            <person name="Barry K."/>
            <person name="Labutti K."/>
            <person name="Kuo R."/>
            <person name="Ohm R.A."/>
            <person name="Bhattacharya S.S."/>
            <person name="Shirouzu T."/>
            <person name="Yoshinaga Y."/>
            <person name="Martin F.M."/>
            <person name="Grigoriev I.V."/>
            <person name="Hibbett D.S."/>
        </authorList>
    </citation>
    <scope>NUCLEOTIDE SEQUENCE [LARGE SCALE GENOMIC DNA]</scope>
    <source>
        <strain evidence="2 3">TUFC12733</strain>
    </source>
</reference>
<keyword evidence="3" id="KW-1185">Reference proteome</keyword>
<feature type="compositionally biased region" description="Low complexity" evidence="1">
    <location>
        <begin position="205"/>
        <end position="225"/>
    </location>
</feature>
<feature type="region of interest" description="Disordered" evidence="1">
    <location>
        <begin position="106"/>
        <end position="132"/>
    </location>
</feature>
<dbReference type="Proteomes" id="UP000076738">
    <property type="component" value="Unassembled WGS sequence"/>
</dbReference>
<evidence type="ECO:0000256" key="1">
    <source>
        <dbReference type="SAM" id="MobiDB-lite"/>
    </source>
</evidence>
<name>A0A167N3W7_CALVF</name>
<feature type="region of interest" description="Disordered" evidence="1">
    <location>
        <begin position="166"/>
        <end position="225"/>
    </location>
</feature>
<evidence type="ECO:0000313" key="3">
    <source>
        <dbReference type="Proteomes" id="UP000076738"/>
    </source>
</evidence>
<feature type="compositionally biased region" description="Basic residues" evidence="1">
    <location>
        <begin position="171"/>
        <end position="182"/>
    </location>
</feature>
<dbReference type="AlphaFoldDB" id="A0A167N3W7"/>
<gene>
    <name evidence="2" type="ORF">CALVIDRAFT_83430</name>
</gene>
<organism evidence="2 3">
    <name type="scientific">Calocera viscosa (strain TUFC12733)</name>
    <dbReference type="NCBI Taxonomy" id="1330018"/>
    <lineage>
        <taxon>Eukaryota</taxon>
        <taxon>Fungi</taxon>
        <taxon>Dikarya</taxon>
        <taxon>Basidiomycota</taxon>
        <taxon>Agaricomycotina</taxon>
        <taxon>Dacrymycetes</taxon>
        <taxon>Dacrymycetales</taxon>
        <taxon>Dacrymycetaceae</taxon>
        <taxon>Calocera</taxon>
    </lineage>
</organism>